<dbReference type="PANTHER" id="PTHR33273:SF4">
    <property type="entry name" value="ENDONUCLEASE_EXONUCLEASE_PHOSPHATASE DOMAIN-CONTAINING PROTEIN"/>
    <property type="match status" value="1"/>
</dbReference>
<dbReference type="EMBL" id="QBLH01003561">
    <property type="protein sequence ID" value="TGZ37358.1"/>
    <property type="molecule type" value="Genomic_DNA"/>
</dbReference>
<sequence>MKLTKYCVVPNCKTGCKSLKVNCSVFKVPKRDELREKWISAIPGIKDLKPNQFVREKHFDEKCIIRNFVMRDVQANVLAELPFILHHSIEAAAIILPFQDSELLVLNVYRHPNNDTPAHALNDLFNFASGYKYAFIVGDLNAHHRLWGCARNDNIGIRLASRIESYNYLILNDSTSTRFNPNTNSGSIIDLAFASSDLAGVCCSRTLDDPMASDHYPIETIINGAATKVPYTNLYHGSKTILDDNYKAYLEDAAYTKGNFHYTHYHTDNLKPWYYRLMLSRAQIVTINRLRSGHYNLNLSLFRKNIVDSPGCPCGDPYQDANHVIFRCELTQAKPPPKYLREKFPTRPMDIFPLIKNPTPKLCRLLLSYFNSCELYI</sequence>
<dbReference type="SUPFAM" id="SSF56219">
    <property type="entry name" value="DNase I-like"/>
    <property type="match status" value="1"/>
</dbReference>
<dbReference type="Pfam" id="PF05485">
    <property type="entry name" value="THAP"/>
    <property type="match status" value="1"/>
</dbReference>
<name>A0A4S2JSH6_9HYME</name>
<gene>
    <name evidence="7" type="ORF">DBV15_05678</name>
</gene>
<feature type="domain" description="THAP-type" evidence="6">
    <location>
        <begin position="3"/>
        <end position="82"/>
    </location>
</feature>
<evidence type="ECO:0000259" key="6">
    <source>
        <dbReference type="PROSITE" id="PS50950"/>
    </source>
</evidence>
<dbReference type="InterPro" id="IPR006612">
    <property type="entry name" value="THAP_Znf"/>
</dbReference>
<dbReference type="GO" id="GO:0003677">
    <property type="term" value="F:DNA binding"/>
    <property type="evidence" value="ECO:0007669"/>
    <property type="project" value="UniProtKB-UniRule"/>
</dbReference>
<accession>A0A4S2JSH6</accession>
<dbReference type="InterPro" id="IPR036691">
    <property type="entry name" value="Endo/exonu/phosph_ase_sf"/>
</dbReference>
<dbReference type="GO" id="GO:0003824">
    <property type="term" value="F:catalytic activity"/>
    <property type="evidence" value="ECO:0007669"/>
    <property type="project" value="InterPro"/>
</dbReference>
<evidence type="ECO:0000313" key="7">
    <source>
        <dbReference type="EMBL" id="TGZ37358.1"/>
    </source>
</evidence>
<keyword evidence="3" id="KW-0862">Zinc</keyword>
<comment type="caution">
    <text evidence="7">The sequence shown here is derived from an EMBL/GenBank/DDBJ whole genome shotgun (WGS) entry which is preliminary data.</text>
</comment>
<organism evidence="7 8">
    <name type="scientific">Temnothorax longispinosus</name>
    <dbReference type="NCBI Taxonomy" id="300112"/>
    <lineage>
        <taxon>Eukaryota</taxon>
        <taxon>Metazoa</taxon>
        <taxon>Ecdysozoa</taxon>
        <taxon>Arthropoda</taxon>
        <taxon>Hexapoda</taxon>
        <taxon>Insecta</taxon>
        <taxon>Pterygota</taxon>
        <taxon>Neoptera</taxon>
        <taxon>Endopterygota</taxon>
        <taxon>Hymenoptera</taxon>
        <taxon>Apocrita</taxon>
        <taxon>Aculeata</taxon>
        <taxon>Formicoidea</taxon>
        <taxon>Formicidae</taxon>
        <taxon>Myrmicinae</taxon>
        <taxon>Temnothorax</taxon>
    </lineage>
</organism>
<evidence type="ECO:0000256" key="2">
    <source>
        <dbReference type="ARBA" id="ARBA00022771"/>
    </source>
</evidence>
<dbReference type="PANTHER" id="PTHR33273">
    <property type="entry name" value="DOMAIN-CONTAINING PROTEIN, PUTATIVE-RELATED"/>
    <property type="match status" value="1"/>
</dbReference>
<evidence type="ECO:0000256" key="4">
    <source>
        <dbReference type="ARBA" id="ARBA00023125"/>
    </source>
</evidence>
<keyword evidence="8" id="KW-1185">Reference proteome</keyword>
<dbReference type="SUPFAM" id="SSF57716">
    <property type="entry name" value="Glucocorticoid receptor-like (DNA-binding domain)"/>
    <property type="match status" value="1"/>
</dbReference>
<proteinExistence type="predicted"/>
<dbReference type="InterPro" id="IPR005135">
    <property type="entry name" value="Endo/exonuclease/phosphatase"/>
</dbReference>
<dbReference type="GO" id="GO:0008270">
    <property type="term" value="F:zinc ion binding"/>
    <property type="evidence" value="ECO:0007669"/>
    <property type="project" value="UniProtKB-KW"/>
</dbReference>
<keyword evidence="2 5" id="KW-0863">Zinc-finger</keyword>
<dbReference type="Proteomes" id="UP000310200">
    <property type="component" value="Unassembled WGS sequence"/>
</dbReference>
<reference evidence="7 8" key="1">
    <citation type="journal article" date="2019" name="Philos. Trans. R. Soc. Lond., B, Biol. Sci.">
        <title>Ant behaviour and brain gene expression of defending hosts depend on the ecological success of the intruding social parasite.</title>
        <authorList>
            <person name="Kaur R."/>
            <person name="Stoldt M."/>
            <person name="Jongepier E."/>
            <person name="Feldmeyer B."/>
            <person name="Menzel F."/>
            <person name="Bornberg-Bauer E."/>
            <person name="Foitzik S."/>
        </authorList>
    </citation>
    <scope>NUCLEOTIDE SEQUENCE [LARGE SCALE GENOMIC DNA]</scope>
    <source>
        <tissue evidence="7">Whole body</tissue>
    </source>
</reference>
<keyword evidence="4 5" id="KW-0238">DNA-binding</keyword>
<evidence type="ECO:0000256" key="1">
    <source>
        <dbReference type="ARBA" id="ARBA00022723"/>
    </source>
</evidence>
<dbReference type="PROSITE" id="PS50950">
    <property type="entry name" value="ZF_THAP"/>
    <property type="match status" value="1"/>
</dbReference>
<evidence type="ECO:0000256" key="5">
    <source>
        <dbReference type="PROSITE-ProRule" id="PRU00309"/>
    </source>
</evidence>
<dbReference type="Pfam" id="PF14529">
    <property type="entry name" value="Exo_endo_phos_2"/>
    <property type="match status" value="1"/>
</dbReference>
<dbReference type="Gene3D" id="3.60.10.10">
    <property type="entry name" value="Endonuclease/exonuclease/phosphatase"/>
    <property type="match status" value="1"/>
</dbReference>
<dbReference type="STRING" id="300112.A0A4S2JSH6"/>
<protein>
    <recommendedName>
        <fullName evidence="6">THAP-type domain-containing protein</fullName>
    </recommendedName>
</protein>
<keyword evidence="1" id="KW-0479">Metal-binding</keyword>
<dbReference type="AlphaFoldDB" id="A0A4S2JSH6"/>
<evidence type="ECO:0000256" key="3">
    <source>
        <dbReference type="ARBA" id="ARBA00022833"/>
    </source>
</evidence>
<evidence type="ECO:0000313" key="8">
    <source>
        <dbReference type="Proteomes" id="UP000310200"/>
    </source>
</evidence>